<accession>A0A2S9J7J9</accession>
<dbReference type="Pfam" id="PF04468">
    <property type="entry name" value="PSP1"/>
    <property type="match status" value="1"/>
</dbReference>
<dbReference type="InterPro" id="IPR047767">
    <property type="entry name" value="PSP1-like"/>
</dbReference>
<dbReference type="EMBL" id="PVBQ01000002">
    <property type="protein sequence ID" value="PRD48765.1"/>
    <property type="molecule type" value="Genomic_DNA"/>
</dbReference>
<sequence>MTSGCNKLDVYDWLSDMDLPANYKPFNIVEVRFKGSRKDFYINADNHYLEMGEMVVVEPSTGGYDIGHVSLTGELVRLQLKKNNVKAETVAKKIYRKPTEADVQKYNAAKDLEWETMHRARKLALDLGLSMKISDVDYQGDKTKATFYYTAEGRVDFRELIKRMAEAFRIRIEMRQIGMRQEASRLGGIGSCGRELCCSTWLTDFKTVSTAAARYQNLSLNTLKLAGQCGKLKCCLNYELDSYMDALKDIPNNVDRLDTEAGTAFLQKTDIFKRIMWYSYPGAESWIPLDVDKVREYAEMNKAGRKSQDLKLHQEPVEETEKLISYDYENVVGQDSLTRLDEKNRKRRKKKPKNKKETNTTGSKIAALKKVETTEKQKVVPSDEGNTNGNKPKRRFNRNKNKNRNKTSNNNNKDDS</sequence>
<dbReference type="PANTHER" id="PTHR43830">
    <property type="entry name" value="PROTEIN PSP1"/>
    <property type="match status" value="1"/>
</dbReference>
<dbReference type="AlphaFoldDB" id="A0A2S9J7J9"/>
<dbReference type="NCBIfam" id="NF041131">
    <property type="entry name" value="RicT_YaaT_fam"/>
    <property type="match status" value="1"/>
</dbReference>
<dbReference type="Proteomes" id="UP000239711">
    <property type="component" value="Unassembled WGS sequence"/>
</dbReference>
<evidence type="ECO:0000256" key="1">
    <source>
        <dbReference type="SAM" id="MobiDB-lite"/>
    </source>
</evidence>
<comment type="caution">
    <text evidence="3">The sequence shown here is derived from an EMBL/GenBank/DDBJ whole genome shotgun (WGS) entry which is preliminary data.</text>
</comment>
<feature type="region of interest" description="Disordered" evidence="1">
    <location>
        <begin position="337"/>
        <end position="416"/>
    </location>
</feature>
<dbReference type="PROSITE" id="PS51411">
    <property type="entry name" value="PSP1_C"/>
    <property type="match status" value="1"/>
</dbReference>
<evidence type="ECO:0000313" key="4">
    <source>
        <dbReference type="Proteomes" id="UP000239711"/>
    </source>
</evidence>
<dbReference type="InterPro" id="IPR007557">
    <property type="entry name" value="PSP1_C"/>
</dbReference>
<evidence type="ECO:0000259" key="2">
    <source>
        <dbReference type="PROSITE" id="PS51411"/>
    </source>
</evidence>
<gene>
    <name evidence="3" type="ORF">C5745_02145</name>
</gene>
<feature type="compositionally biased region" description="Basic residues" evidence="1">
    <location>
        <begin position="391"/>
        <end position="405"/>
    </location>
</feature>
<feature type="domain" description="PSP1 C-terminal" evidence="2">
    <location>
        <begin position="92"/>
        <end position="177"/>
    </location>
</feature>
<dbReference type="OrthoDB" id="9779344at2"/>
<feature type="compositionally biased region" description="Basic residues" evidence="1">
    <location>
        <begin position="345"/>
        <end position="354"/>
    </location>
</feature>
<protein>
    <recommendedName>
        <fullName evidence="2">PSP1 C-terminal domain-containing protein</fullName>
    </recommendedName>
</protein>
<feature type="compositionally biased region" description="Basic and acidic residues" evidence="1">
    <location>
        <begin position="369"/>
        <end position="378"/>
    </location>
</feature>
<organism evidence="3 4">
    <name type="scientific">Sphingobacterium haloxyli</name>
    <dbReference type="NCBI Taxonomy" id="2100533"/>
    <lineage>
        <taxon>Bacteria</taxon>
        <taxon>Pseudomonadati</taxon>
        <taxon>Bacteroidota</taxon>
        <taxon>Sphingobacteriia</taxon>
        <taxon>Sphingobacteriales</taxon>
        <taxon>Sphingobacteriaceae</taxon>
        <taxon>Sphingobacterium</taxon>
    </lineage>
</organism>
<keyword evidence="4" id="KW-1185">Reference proteome</keyword>
<proteinExistence type="predicted"/>
<dbReference type="PANTHER" id="PTHR43830:SF3">
    <property type="entry name" value="PROTEIN PSP1"/>
    <property type="match status" value="1"/>
</dbReference>
<reference evidence="3 4" key="1">
    <citation type="submission" date="2018-02" db="EMBL/GenBank/DDBJ databases">
        <title>The draft genome of Sphingobacterium sp. 5JN-11.</title>
        <authorList>
            <person name="Liu L."/>
            <person name="Li L."/>
            <person name="Liang L."/>
            <person name="Zhang X."/>
            <person name="Wang T."/>
        </authorList>
    </citation>
    <scope>NUCLEOTIDE SEQUENCE [LARGE SCALE GENOMIC DNA]</scope>
    <source>
        <strain evidence="3 4">5JN-11</strain>
    </source>
</reference>
<evidence type="ECO:0000313" key="3">
    <source>
        <dbReference type="EMBL" id="PRD48765.1"/>
    </source>
</evidence>
<dbReference type="GO" id="GO:0005737">
    <property type="term" value="C:cytoplasm"/>
    <property type="evidence" value="ECO:0007669"/>
    <property type="project" value="TreeGrafter"/>
</dbReference>
<name>A0A2S9J7J9_9SPHI</name>
<feature type="compositionally biased region" description="Low complexity" evidence="1">
    <location>
        <begin position="406"/>
        <end position="416"/>
    </location>
</feature>